<dbReference type="Gene3D" id="1.10.3210.10">
    <property type="entry name" value="Hypothetical protein af1432"/>
    <property type="match status" value="1"/>
</dbReference>
<comment type="caution">
    <text evidence="3">The sequence shown here is derived from an EMBL/GenBank/DDBJ whole genome shotgun (WGS) entry which is preliminary data.</text>
</comment>
<evidence type="ECO:0000256" key="1">
    <source>
        <dbReference type="ARBA" id="ARBA00022801"/>
    </source>
</evidence>
<reference evidence="3" key="1">
    <citation type="journal article" date="2014" name="Front. Microbiol.">
        <title>High frequency of phylogenetically diverse reductive dehalogenase-homologous genes in deep subseafloor sedimentary metagenomes.</title>
        <authorList>
            <person name="Kawai M."/>
            <person name="Futagami T."/>
            <person name="Toyoda A."/>
            <person name="Takaki Y."/>
            <person name="Nishi S."/>
            <person name="Hori S."/>
            <person name="Arai W."/>
            <person name="Tsubouchi T."/>
            <person name="Morono Y."/>
            <person name="Uchiyama I."/>
            <person name="Ito T."/>
            <person name="Fujiyama A."/>
            <person name="Inagaki F."/>
            <person name="Takami H."/>
        </authorList>
    </citation>
    <scope>NUCLEOTIDE SEQUENCE</scope>
    <source>
        <strain evidence="3">Expedition CK06-06</strain>
    </source>
</reference>
<keyword evidence="1" id="KW-0378">Hydrolase</keyword>
<name>X1KUR6_9ZZZZ</name>
<gene>
    <name evidence="3" type="ORF">S06H3_17844</name>
</gene>
<dbReference type="Pfam" id="PF13286">
    <property type="entry name" value="HD_assoc"/>
    <property type="match status" value="1"/>
</dbReference>
<organism evidence="3">
    <name type="scientific">marine sediment metagenome</name>
    <dbReference type="NCBI Taxonomy" id="412755"/>
    <lineage>
        <taxon>unclassified sequences</taxon>
        <taxon>metagenomes</taxon>
        <taxon>ecological metagenomes</taxon>
    </lineage>
</organism>
<dbReference type="EMBL" id="BARV01008957">
    <property type="protein sequence ID" value="GAI10433.1"/>
    <property type="molecule type" value="Genomic_DNA"/>
</dbReference>
<proteinExistence type="predicted"/>
<protein>
    <recommendedName>
        <fullName evidence="2">Phosphohydrolase-associated domain-containing protein</fullName>
    </recommendedName>
</protein>
<feature type="domain" description="Phosphohydrolase-associated" evidence="2">
    <location>
        <begin position="2"/>
        <end position="57"/>
    </location>
</feature>
<evidence type="ECO:0000313" key="3">
    <source>
        <dbReference type="EMBL" id="GAI10433.1"/>
    </source>
</evidence>
<dbReference type="InterPro" id="IPR026875">
    <property type="entry name" value="PHydrolase_assoc_dom"/>
</dbReference>
<sequence>MKEAERAREVIRLLYKYFNEHEDRLPPEYRFYSNGIEQMVVDYIAGMTDQYALRTAEELPEKAKVA</sequence>
<accession>X1KUR6</accession>
<evidence type="ECO:0000259" key="2">
    <source>
        <dbReference type="Pfam" id="PF13286"/>
    </source>
</evidence>
<dbReference type="GO" id="GO:0016787">
    <property type="term" value="F:hydrolase activity"/>
    <property type="evidence" value="ECO:0007669"/>
    <property type="project" value="UniProtKB-KW"/>
</dbReference>
<dbReference type="AlphaFoldDB" id="X1KUR6"/>